<protein>
    <submittedName>
        <fullName evidence="2">Uncharacterized protein</fullName>
    </submittedName>
</protein>
<sequence>MKNRVSFFCLHTCLLLFSCWTMYPALGHAADGDVISRLKFKQISTLDGLPTDEVQKIYQDKEGFLWFA</sequence>
<keyword evidence="1" id="KW-0732">Signal</keyword>
<feature type="non-terminal residue" evidence="2">
    <location>
        <position position="68"/>
    </location>
</feature>
<name>A0AAW6H9D5_BACUN</name>
<dbReference type="InterPro" id="IPR015943">
    <property type="entry name" value="WD40/YVTN_repeat-like_dom_sf"/>
</dbReference>
<dbReference type="Gene3D" id="2.130.10.10">
    <property type="entry name" value="YVTN repeat-like/Quinoprotein amine dehydrogenase"/>
    <property type="match status" value="1"/>
</dbReference>
<evidence type="ECO:0000256" key="1">
    <source>
        <dbReference type="SAM" id="SignalP"/>
    </source>
</evidence>
<evidence type="ECO:0000313" key="2">
    <source>
        <dbReference type="EMBL" id="MDC1902641.1"/>
    </source>
</evidence>
<proteinExistence type="predicted"/>
<comment type="caution">
    <text evidence="2">The sequence shown here is derived from an EMBL/GenBank/DDBJ whole genome shotgun (WGS) entry which is preliminary data.</text>
</comment>
<dbReference type="Proteomes" id="UP001222603">
    <property type="component" value="Unassembled WGS sequence"/>
</dbReference>
<reference evidence="2" key="1">
    <citation type="submission" date="2022-10" db="EMBL/GenBank/DDBJ databases">
        <title>Human gut microbiome strain richness.</title>
        <authorList>
            <person name="Chen-Liaw A."/>
        </authorList>
    </citation>
    <scope>NUCLEOTIDE SEQUENCE</scope>
    <source>
        <strain evidence="2">1001713st1_F9_1001713B170221_170320</strain>
    </source>
</reference>
<dbReference type="InterPro" id="IPR011110">
    <property type="entry name" value="Reg_prop"/>
</dbReference>
<dbReference type="PROSITE" id="PS51257">
    <property type="entry name" value="PROKAR_LIPOPROTEIN"/>
    <property type="match status" value="1"/>
</dbReference>
<dbReference type="AlphaFoldDB" id="A0AAW6H9D5"/>
<gene>
    <name evidence="2" type="ORF">POZ10_18675</name>
</gene>
<feature type="signal peptide" evidence="1">
    <location>
        <begin position="1"/>
        <end position="29"/>
    </location>
</feature>
<dbReference type="EMBL" id="JAQNSI010000524">
    <property type="protein sequence ID" value="MDC1902641.1"/>
    <property type="molecule type" value="Genomic_DNA"/>
</dbReference>
<accession>A0AAW6H9D5</accession>
<organism evidence="2 3">
    <name type="scientific">Bacteroides uniformis</name>
    <dbReference type="NCBI Taxonomy" id="820"/>
    <lineage>
        <taxon>Bacteria</taxon>
        <taxon>Pseudomonadati</taxon>
        <taxon>Bacteroidota</taxon>
        <taxon>Bacteroidia</taxon>
        <taxon>Bacteroidales</taxon>
        <taxon>Bacteroidaceae</taxon>
        <taxon>Bacteroides</taxon>
    </lineage>
</organism>
<dbReference type="Pfam" id="PF07494">
    <property type="entry name" value="Reg_prop"/>
    <property type="match status" value="1"/>
</dbReference>
<feature type="chain" id="PRO_5043409039" evidence="1">
    <location>
        <begin position="30"/>
        <end position="68"/>
    </location>
</feature>
<evidence type="ECO:0000313" key="3">
    <source>
        <dbReference type="Proteomes" id="UP001222603"/>
    </source>
</evidence>
<dbReference type="RefSeq" id="WP_272202106.1">
    <property type="nucleotide sequence ID" value="NZ_JAQNSI010000524.1"/>
</dbReference>